<dbReference type="Gene3D" id="2.30.18.10">
    <property type="entry name" value="Transcription factor IIA (TFIIA), beta-barrel domain"/>
    <property type="match status" value="1"/>
</dbReference>
<dbReference type="Proteomes" id="UP000245884">
    <property type="component" value="Unassembled WGS sequence"/>
</dbReference>
<dbReference type="PIRSF" id="PIRSF009415">
    <property type="entry name" value="Hum_TFIIA_gamma"/>
    <property type="match status" value="1"/>
</dbReference>
<keyword evidence="11" id="KW-0648">Protein biosynthesis</keyword>
<comment type="subcellular location">
    <subcellularLocation>
        <location evidence="1 8">Nucleus</location>
    </subcellularLocation>
</comment>
<proteinExistence type="inferred from homology"/>
<dbReference type="InterPro" id="IPR015872">
    <property type="entry name" value="TFIIA_gsu_N"/>
</dbReference>
<dbReference type="EMBL" id="KZ819662">
    <property type="protein sequence ID" value="PWN30680.1"/>
    <property type="molecule type" value="Genomic_DNA"/>
</dbReference>
<evidence type="ECO:0000259" key="10">
    <source>
        <dbReference type="Pfam" id="PF02751"/>
    </source>
</evidence>
<dbReference type="CDD" id="cd10145">
    <property type="entry name" value="TFIIA_gamma_N"/>
    <property type="match status" value="1"/>
</dbReference>
<reference evidence="11 12" key="1">
    <citation type="journal article" date="2018" name="Mol. Biol. Evol.">
        <title>Broad Genomic Sampling Reveals a Smut Pathogenic Ancestry of the Fungal Clade Ustilaginomycotina.</title>
        <authorList>
            <person name="Kijpornyongpan T."/>
            <person name="Mondo S.J."/>
            <person name="Barry K."/>
            <person name="Sandor L."/>
            <person name="Lee J."/>
            <person name="Lipzen A."/>
            <person name="Pangilinan J."/>
            <person name="LaButti K."/>
            <person name="Hainaut M."/>
            <person name="Henrissat B."/>
            <person name="Grigoriev I.V."/>
            <person name="Spatafora J.W."/>
            <person name="Aime M.C."/>
        </authorList>
    </citation>
    <scope>NUCLEOTIDE SEQUENCE [LARGE SCALE GENOMIC DNA]</scope>
    <source>
        <strain evidence="11 12">MCA 5214</strain>
    </source>
</reference>
<organism evidence="11 12">
    <name type="scientific">Jaminaea rosea</name>
    <dbReference type="NCBI Taxonomy" id="1569628"/>
    <lineage>
        <taxon>Eukaryota</taxon>
        <taxon>Fungi</taxon>
        <taxon>Dikarya</taxon>
        <taxon>Basidiomycota</taxon>
        <taxon>Ustilaginomycotina</taxon>
        <taxon>Exobasidiomycetes</taxon>
        <taxon>Microstromatales</taxon>
        <taxon>Microstromatales incertae sedis</taxon>
        <taxon>Jaminaea</taxon>
    </lineage>
</organism>
<evidence type="ECO:0000313" key="12">
    <source>
        <dbReference type="Proteomes" id="UP000245884"/>
    </source>
</evidence>
<dbReference type="Pfam" id="PF02751">
    <property type="entry name" value="TFIIA_gamma_C"/>
    <property type="match status" value="1"/>
</dbReference>
<gene>
    <name evidence="11" type="ORF">BDZ90DRAFT_229687</name>
</gene>
<sequence>MSSSRNNASQSHYELYRRSSIGMQLTSSLDTLIQSGHINPVLAIRVLQQFDKSIAEVLHAKIKAKATVKGHLKDYNSCDEVWTFNVKGNMKMDGGEEISVDKLKIVACKLPESK</sequence>
<evidence type="ECO:0000256" key="1">
    <source>
        <dbReference type="ARBA" id="ARBA00004123"/>
    </source>
</evidence>
<dbReference type="STRING" id="1569628.A0A316UZF1"/>
<feature type="domain" description="Transcription initiation factor IIA gamma subunit N-terminal" evidence="9">
    <location>
        <begin position="13"/>
        <end position="58"/>
    </location>
</feature>
<comment type="function">
    <text evidence="7">TFIIA is a component of the transcription machinery of RNA polymerase II and plays an important role in transcriptional activation. TFIIA in a complex with TBP mediates transcriptional activity.</text>
</comment>
<name>A0A316UZF1_9BASI</name>
<dbReference type="PANTHER" id="PTHR10966">
    <property type="entry name" value="TRANSCRIPTION INITIATION FACTOR IIA SUBUNIT 2"/>
    <property type="match status" value="1"/>
</dbReference>
<dbReference type="InterPro" id="IPR009083">
    <property type="entry name" value="TFIIA_a-hlx"/>
</dbReference>
<evidence type="ECO:0000256" key="4">
    <source>
        <dbReference type="ARBA" id="ARBA00023015"/>
    </source>
</evidence>
<dbReference type="InterPro" id="IPR009088">
    <property type="entry name" value="TFIIA_b-brl"/>
</dbReference>
<evidence type="ECO:0000259" key="9">
    <source>
        <dbReference type="Pfam" id="PF02268"/>
    </source>
</evidence>
<dbReference type="Pfam" id="PF02268">
    <property type="entry name" value="TFIIA_gamma_N"/>
    <property type="match status" value="1"/>
</dbReference>
<dbReference type="GeneID" id="37026994"/>
<keyword evidence="6 8" id="KW-0539">Nucleus</keyword>
<evidence type="ECO:0000256" key="6">
    <source>
        <dbReference type="ARBA" id="ARBA00023242"/>
    </source>
</evidence>
<dbReference type="InterPro" id="IPR003194">
    <property type="entry name" value="TFIIA_gsu"/>
</dbReference>
<dbReference type="RefSeq" id="XP_025365292.1">
    <property type="nucleotide sequence ID" value="XM_025505171.1"/>
</dbReference>
<dbReference type="GO" id="GO:0005672">
    <property type="term" value="C:transcription factor TFIIA complex"/>
    <property type="evidence" value="ECO:0007669"/>
    <property type="project" value="InterPro"/>
</dbReference>
<protein>
    <recommendedName>
        <fullName evidence="3 8">Transcription initiation factor IIA subunit 2</fullName>
    </recommendedName>
</protein>
<dbReference type="OrthoDB" id="586585at2759"/>
<dbReference type="CDD" id="cd10014">
    <property type="entry name" value="TFIIA_gamma_C"/>
    <property type="match status" value="1"/>
</dbReference>
<evidence type="ECO:0000256" key="8">
    <source>
        <dbReference type="PIRNR" id="PIRNR009415"/>
    </source>
</evidence>
<evidence type="ECO:0000313" key="11">
    <source>
        <dbReference type="EMBL" id="PWN30680.1"/>
    </source>
</evidence>
<accession>A0A316UZF1</accession>
<evidence type="ECO:0000256" key="2">
    <source>
        <dbReference type="ARBA" id="ARBA00007675"/>
    </source>
</evidence>
<comment type="similarity">
    <text evidence="2 8">Belongs to the TFIIA subunit 2 family.</text>
</comment>
<dbReference type="SUPFAM" id="SSF47396">
    <property type="entry name" value="Transcription factor IIA (TFIIA), alpha-helical domain"/>
    <property type="match status" value="1"/>
</dbReference>
<keyword evidence="12" id="KW-1185">Reference proteome</keyword>
<dbReference type="AlphaFoldDB" id="A0A316UZF1"/>
<dbReference type="InterPro" id="IPR015871">
    <property type="entry name" value="TFIIA_gsu_C"/>
</dbReference>
<feature type="domain" description="Transcription initiation factor IIA gamma subunit C-terminal" evidence="10">
    <location>
        <begin position="69"/>
        <end position="109"/>
    </location>
</feature>
<keyword evidence="11" id="KW-0396">Initiation factor</keyword>
<keyword evidence="4 8" id="KW-0805">Transcription regulation</keyword>
<evidence type="ECO:0000256" key="5">
    <source>
        <dbReference type="ARBA" id="ARBA00023163"/>
    </source>
</evidence>
<evidence type="ECO:0000256" key="3">
    <source>
        <dbReference type="ARBA" id="ARBA00019928"/>
    </source>
</evidence>
<dbReference type="FunFam" id="1.10.287.190:FF:000001">
    <property type="entry name" value="Transcription initiation factor IIA subunit 2"/>
    <property type="match status" value="1"/>
</dbReference>
<dbReference type="GO" id="GO:0006367">
    <property type="term" value="P:transcription initiation at RNA polymerase II promoter"/>
    <property type="evidence" value="ECO:0007669"/>
    <property type="project" value="InterPro"/>
</dbReference>
<evidence type="ECO:0000256" key="7">
    <source>
        <dbReference type="ARBA" id="ARBA00024733"/>
    </source>
</evidence>
<keyword evidence="5 8" id="KW-0804">Transcription</keyword>
<dbReference type="SUPFAM" id="SSF50784">
    <property type="entry name" value="Transcription factor IIA (TFIIA), beta-barrel domain"/>
    <property type="match status" value="1"/>
</dbReference>
<dbReference type="Gene3D" id="1.10.287.190">
    <property type="entry name" value="Transcription factor IIA gamma subunit, alpha-helical domain"/>
    <property type="match status" value="1"/>
</dbReference>
<dbReference type="GO" id="GO:0003743">
    <property type="term" value="F:translation initiation factor activity"/>
    <property type="evidence" value="ECO:0007669"/>
    <property type="project" value="UniProtKB-KW"/>
</dbReference>